<comment type="subcellular location">
    <subcellularLocation>
        <location evidence="1 10">Mitochondrion inner membrane</location>
        <topology evidence="1 10">Single-pass membrane protein</topology>
    </subcellularLocation>
</comment>
<dbReference type="CDD" id="cd00922">
    <property type="entry name" value="Cyt_c_Oxidase_IV"/>
    <property type="match status" value="1"/>
</dbReference>
<evidence type="ECO:0000313" key="12">
    <source>
        <dbReference type="Proteomes" id="UP000007635"/>
    </source>
</evidence>
<evidence type="ECO:0000256" key="6">
    <source>
        <dbReference type="ARBA" id="ARBA00022792"/>
    </source>
</evidence>
<keyword evidence="5 10" id="KW-0812">Transmembrane</keyword>
<evidence type="ECO:0000256" key="4">
    <source>
        <dbReference type="ARBA" id="ARBA00011485"/>
    </source>
</evidence>
<evidence type="ECO:0000313" key="11">
    <source>
        <dbReference type="Ensembl" id="ENSGACP00000005663.2"/>
    </source>
</evidence>
<dbReference type="InParanoid" id="G3NK01"/>
<dbReference type="eggNOG" id="KOG4075">
    <property type="taxonomic scope" value="Eukaryota"/>
</dbReference>
<keyword evidence="12" id="KW-1185">Reference proteome</keyword>
<evidence type="ECO:0000256" key="9">
    <source>
        <dbReference type="ARBA" id="ARBA00023136"/>
    </source>
</evidence>
<evidence type="ECO:0000256" key="2">
    <source>
        <dbReference type="ARBA" id="ARBA00004673"/>
    </source>
</evidence>
<sequence length="214" mass="24565">MQLYPQSIRTGPQFSSPFLPGGTATVLGPVPVDGKQMLQLIAGRVSSLVARRATLALTTSSARMASHAPDPEVTEAVDMSRPMYWDRLDTPLPDKLYKDELSAAEKSLKEKEKGPWSQLTNEEKIALYRLSFHQTYAEMNQPKSEWKTVVGGIFFFVGFTALVVWWQRVYVYPPRPRTFDDEWQAKQLQRMLDMRINPIEGFSSKWDYEKGQWK</sequence>
<dbReference type="GO" id="GO:0005743">
    <property type="term" value="C:mitochondrial inner membrane"/>
    <property type="evidence" value="ECO:0007669"/>
    <property type="project" value="UniProtKB-SubCell"/>
</dbReference>
<dbReference type="GO" id="GO:0006123">
    <property type="term" value="P:mitochondrial electron transport, cytochrome c to oxygen"/>
    <property type="evidence" value="ECO:0007669"/>
    <property type="project" value="InterPro"/>
</dbReference>
<dbReference type="Pfam" id="PF02936">
    <property type="entry name" value="COX4"/>
    <property type="match status" value="1"/>
</dbReference>
<keyword evidence="9 10" id="KW-0472">Membrane</keyword>
<comment type="function">
    <text evidence="10">Component of the cytochrome c oxidase, the last enzyme in the mitochondrial electron transport chain which drives oxidative phosphorylation.</text>
</comment>
<dbReference type="InterPro" id="IPR013288">
    <property type="entry name" value="Cyt_c_oxidase_su4"/>
</dbReference>
<reference evidence="11" key="2">
    <citation type="submission" date="2025-08" db="UniProtKB">
        <authorList>
            <consortium name="Ensembl"/>
        </authorList>
    </citation>
    <scope>IDENTIFICATION</scope>
</reference>
<evidence type="ECO:0000256" key="3">
    <source>
        <dbReference type="ARBA" id="ARBA00008135"/>
    </source>
</evidence>
<keyword evidence="8 10" id="KW-0496">Mitochondrion</keyword>
<dbReference type="Proteomes" id="UP000007635">
    <property type="component" value="Chromosome XII"/>
</dbReference>
<comment type="similarity">
    <text evidence="3 10">Belongs to the cytochrome c oxidase IV family.</text>
</comment>
<dbReference type="AlphaFoldDB" id="G3NK01"/>
<dbReference type="PANTHER" id="PTHR10707:SF15">
    <property type="entry name" value="CYTOCHROME C OXIDASE SUBUNIT 4"/>
    <property type="match status" value="1"/>
</dbReference>
<keyword evidence="7 10" id="KW-1133">Transmembrane helix</keyword>
<dbReference type="Bgee" id="ENSGACG00000004286">
    <property type="expression patterns" value="Expressed in embryo and 12 other cell types or tissues"/>
</dbReference>
<dbReference type="SUPFAM" id="SSF81406">
    <property type="entry name" value="Mitochondrial cytochrome c oxidase subunit IV"/>
    <property type="match status" value="1"/>
</dbReference>
<name>G3NK01_GASAC</name>
<dbReference type="InterPro" id="IPR036639">
    <property type="entry name" value="Cyt_c_oxidase_su4_sf"/>
</dbReference>
<comment type="subunit">
    <text evidence="4">Component of the cytochrome c oxidase (complex IV, CIV), a multisubunit enzyme composed of 14 subunits. The complex is composed of a catalytic core of 3 subunits MT-CO1, MT-CO2 and MT-CO3, encoded in the mitochondrial DNA, and 11 supernumerary subunits COX4I, COX5A, COX5B, COX6A, COX6B, COX6C, COX7A, COX7B, COX7C, COX8 and NDUFA4, which are encoded in the nuclear genome. The complex exists as a monomer or a dimer and forms supercomplexes (SCs) in the inner mitochondrial membrane with NADH-ubiquinone oxidoreductase (complex I, CI) and ubiquinol-cytochrome c oxidoreductase (cytochrome b-c1 complex, complex III, CIII), resulting in different assemblies (supercomplex SCI(1)III(2)IV(1) and megacomplex MCI(2)III(2)IV(2)).</text>
</comment>
<reference evidence="11" key="3">
    <citation type="submission" date="2025-09" db="UniProtKB">
        <authorList>
            <consortium name="Ensembl"/>
        </authorList>
    </citation>
    <scope>IDENTIFICATION</scope>
</reference>
<evidence type="ECO:0000256" key="7">
    <source>
        <dbReference type="ARBA" id="ARBA00022989"/>
    </source>
</evidence>
<comment type="pathway">
    <text evidence="2 10">Energy metabolism; oxidative phosphorylation.</text>
</comment>
<evidence type="ECO:0000256" key="1">
    <source>
        <dbReference type="ARBA" id="ARBA00004434"/>
    </source>
</evidence>
<dbReference type="UniPathway" id="UPA00705"/>
<dbReference type="GeneTree" id="ENSGT00390000002407"/>
<evidence type="ECO:0000256" key="5">
    <source>
        <dbReference type="ARBA" id="ARBA00022692"/>
    </source>
</evidence>
<evidence type="ECO:0000256" key="10">
    <source>
        <dbReference type="RuleBase" id="RU367145"/>
    </source>
</evidence>
<dbReference type="Ensembl" id="ENSGACT00000005679.2">
    <property type="protein sequence ID" value="ENSGACP00000005663.2"/>
    <property type="gene ID" value="ENSGACG00000004286.2"/>
</dbReference>
<keyword evidence="6 10" id="KW-0999">Mitochondrion inner membrane</keyword>
<evidence type="ECO:0000256" key="8">
    <source>
        <dbReference type="ARBA" id="ARBA00023128"/>
    </source>
</evidence>
<dbReference type="FunFam" id="1.10.442.10:FF:000001">
    <property type="entry name" value="Cytochrome c oxidase subunit 4 isoform 1"/>
    <property type="match status" value="1"/>
</dbReference>
<protein>
    <recommendedName>
        <fullName evidence="10">Cytochrome c oxidase subunit 4</fullName>
    </recommendedName>
</protein>
<organism evidence="11 12">
    <name type="scientific">Gasterosteus aculeatus aculeatus</name>
    <name type="common">three-spined stickleback</name>
    <dbReference type="NCBI Taxonomy" id="481459"/>
    <lineage>
        <taxon>Eukaryota</taxon>
        <taxon>Metazoa</taxon>
        <taxon>Chordata</taxon>
        <taxon>Craniata</taxon>
        <taxon>Vertebrata</taxon>
        <taxon>Euteleostomi</taxon>
        <taxon>Actinopterygii</taxon>
        <taxon>Neopterygii</taxon>
        <taxon>Teleostei</taxon>
        <taxon>Neoteleostei</taxon>
        <taxon>Acanthomorphata</taxon>
        <taxon>Eupercaria</taxon>
        <taxon>Perciformes</taxon>
        <taxon>Cottioidei</taxon>
        <taxon>Gasterosteales</taxon>
        <taxon>Gasterosteidae</taxon>
        <taxon>Gasterosteus</taxon>
    </lineage>
</organism>
<reference evidence="11 12" key="1">
    <citation type="journal article" date="2021" name="G3 (Bethesda)">
        <title>Improved contiguity of the threespine stickleback genome using long-read sequencing.</title>
        <authorList>
            <person name="Nath S."/>
            <person name="Shaw D.E."/>
            <person name="White M.A."/>
        </authorList>
    </citation>
    <scope>NUCLEOTIDE SEQUENCE [LARGE SCALE GENOMIC DNA]</scope>
    <source>
        <strain evidence="11 12">Lake Benthic</strain>
    </source>
</reference>
<feature type="transmembrane region" description="Helical" evidence="10">
    <location>
        <begin position="149"/>
        <end position="167"/>
    </location>
</feature>
<accession>G3NK01</accession>
<dbReference type="Gene3D" id="1.10.442.10">
    <property type="entry name" value="Cytochrome c oxidase subunit IV"/>
    <property type="match status" value="1"/>
</dbReference>
<dbReference type="PANTHER" id="PTHR10707">
    <property type="entry name" value="CYTOCHROME C OXIDASE SUBUNIT IV"/>
    <property type="match status" value="1"/>
</dbReference>
<dbReference type="InterPro" id="IPR004203">
    <property type="entry name" value="Cyt_c_oxidase_su4_fam"/>
</dbReference>
<dbReference type="GO" id="GO:0045277">
    <property type="term" value="C:respiratory chain complex IV"/>
    <property type="evidence" value="ECO:0007669"/>
    <property type="project" value="InterPro"/>
</dbReference>
<proteinExistence type="inferred from homology"/>
<dbReference type="PRINTS" id="PR01873">
    <property type="entry name" value="CYTCOXIDASE4"/>
</dbReference>
<dbReference type="STRING" id="69293.ENSGACP00000005663"/>